<reference evidence="7" key="1">
    <citation type="journal article" date="2023" name="Arch. Microbiol.">
        <title>Desulfoferula mesophilus gen. nov. sp. nov., a mesophilic sulfate-reducing bacterium isolated from a brackish lake sediment.</title>
        <authorList>
            <person name="Watanabe T."/>
            <person name="Yabe T."/>
            <person name="Tsuji J.M."/>
            <person name="Fukui M."/>
        </authorList>
    </citation>
    <scope>NUCLEOTIDE SEQUENCE [LARGE SCALE GENOMIC DNA]</scope>
    <source>
        <strain evidence="7">12FAK</strain>
    </source>
</reference>
<evidence type="ECO:0000259" key="5">
    <source>
        <dbReference type="Pfam" id="PF00501"/>
    </source>
</evidence>
<evidence type="ECO:0000256" key="4">
    <source>
        <dbReference type="ARBA" id="ARBA00024484"/>
    </source>
</evidence>
<evidence type="ECO:0000313" key="7">
    <source>
        <dbReference type="Proteomes" id="UP001366166"/>
    </source>
</evidence>
<dbReference type="Proteomes" id="UP001366166">
    <property type="component" value="Chromosome"/>
</dbReference>
<gene>
    <name evidence="6" type="ORF">FAK_30400</name>
</gene>
<proteinExistence type="predicted"/>
<dbReference type="SUPFAM" id="SSF56801">
    <property type="entry name" value="Acetyl-CoA synthetase-like"/>
    <property type="match status" value="1"/>
</dbReference>
<dbReference type="GO" id="GO:0016020">
    <property type="term" value="C:membrane"/>
    <property type="evidence" value="ECO:0007669"/>
    <property type="project" value="TreeGrafter"/>
</dbReference>
<dbReference type="EMBL" id="AP028679">
    <property type="protein sequence ID" value="BEQ15974.1"/>
    <property type="molecule type" value="Genomic_DNA"/>
</dbReference>
<organism evidence="6 7">
    <name type="scientific">Desulfoferula mesophila</name>
    <dbReference type="NCBI Taxonomy" id="3058419"/>
    <lineage>
        <taxon>Bacteria</taxon>
        <taxon>Pseudomonadati</taxon>
        <taxon>Thermodesulfobacteriota</taxon>
        <taxon>Desulfarculia</taxon>
        <taxon>Desulfarculales</taxon>
        <taxon>Desulfarculaceae</taxon>
        <taxon>Desulfoferula</taxon>
    </lineage>
</organism>
<sequence>MVELSGKTLGQFFLEQVARRGEQVALREKDFGIWQEVTWSGYRDHVKHFALGLTALGFGRGDQLAIISENCREWLYADLAAICLGGVSVGVYPTSPYPEVHYVVKHSDSRLVVAEDQEQTDKILEVWDDLPLVKKIIVKDMKGLRHYPQDIIISFAAVEEMGRELERERPGWFEQRVAQGKADEVCIMVYTSGTTGKPKGAMINHVNIESMTLGTIEAIGATDQDSVVSYLPLCHVAEKIFSLFLPMYVGYPVNFAESIATIQSDLREIAPSVFLGVPRIWEKLQSAIYINIKDSSRLKRWLFKRCYAVGRRMAGERLEGRQPGLGLRMAYWAAYWLMLRALQNFVGLRKVRFCFSAAAKVSPDVLRFFHDLGIRVKEGYGMTESTGLSFIHMDDDIRMGTVGKPIEGIEFAIAEDGELLKKGAPVFVGYYKNEEATRQAIIDGWLHTGDIAQMDEHGHLSIVDRKKDIIITSGGKNIAPSEIENALKVSPYIKEAIVIGEGRNYIAALIQIDFDNVGKWATDNHIAYTNFKNLSQNQEVSRLVQAGVDRVNEQFARVENVRKFLLLTKELDHDDDELTATMKVRRANIYEKFAGEIEQVYGGGTRPSMNAS</sequence>
<evidence type="ECO:0000256" key="3">
    <source>
        <dbReference type="ARBA" id="ARBA00023098"/>
    </source>
</evidence>
<accession>A0AAU9ELE7</accession>
<dbReference type="Pfam" id="PF23562">
    <property type="entry name" value="AMP-binding_C_3"/>
    <property type="match status" value="1"/>
</dbReference>
<dbReference type="PROSITE" id="PS00455">
    <property type="entry name" value="AMP_BINDING"/>
    <property type="match status" value="1"/>
</dbReference>
<keyword evidence="2" id="KW-0276">Fatty acid metabolism</keyword>
<keyword evidence="7" id="KW-1185">Reference proteome</keyword>
<dbReference type="Gene3D" id="3.40.50.12780">
    <property type="entry name" value="N-terminal domain of ligase-like"/>
    <property type="match status" value="1"/>
</dbReference>
<keyword evidence="1 6" id="KW-0436">Ligase</keyword>
<evidence type="ECO:0000256" key="1">
    <source>
        <dbReference type="ARBA" id="ARBA00022598"/>
    </source>
</evidence>
<dbReference type="InterPro" id="IPR020845">
    <property type="entry name" value="AMP-binding_CS"/>
</dbReference>
<dbReference type="AlphaFoldDB" id="A0AAU9ELE7"/>
<protein>
    <submittedName>
        <fullName evidence="6">Long-chain-fatty-acid--CoA ligase</fullName>
    </submittedName>
</protein>
<dbReference type="InterPro" id="IPR045851">
    <property type="entry name" value="AMP-bd_C_sf"/>
</dbReference>
<dbReference type="InterPro" id="IPR042099">
    <property type="entry name" value="ANL_N_sf"/>
</dbReference>
<dbReference type="Gene3D" id="3.30.300.30">
    <property type="match status" value="1"/>
</dbReference>
<dbReference type="Pfam" id="PF00501">
    <property type="entry name" value="AMP-binding"/>
    <property type="match status" value="1"/>
</dbReference>
<feature type="domain" description="AMP-dependent synthetase/ligase" evidence="5">
    <location>
        <begin position="15"/>
        <end position="431"/>
    </location>
</feature>
<evidence type="ECO:0000256" key="2">
    <source>
        <dbReference type="ARBA" id="ARBA00022832"/>
    </source>
</evidence>
<dbReference type="KEGG" id="dmp:FAK_30400"/>
<name>A0AAU9ELE7_9BACT</name>
<dbReference type="PANTHER" id="PTHR43272:SF32">
    <property type="entry name" value="AMP-DEPENDENT SYNTHETASE_LIGASE DOMAIN-CONTAINING PROTEIN"/>
    <property type="match status" value="1"/>
</dbReference>
<dbReference type="GO" id="GO:0004467">
    <property type="term" value="F:long-chain fatty acid-CoA ligase activity"/>
    <property type="evidence" value="ECO:0007669"/>
    <property type="project" value="UniProtKB-EC"/>
</dbReference>
<dbReference type="InterPro" id="IPR000873">
    <property type="entry name" value="AMP-dep_synth/lig_dom"/>
</dbReference>
<comment type="catalytic activity">
    <reaction evidence="4">
        <text>a long-chain fatty acid + ATP + CoA = a long-chain fatty acyl-CoA + AMP + diphosphate</text>
        <dbReference type="Rhea" id="RHEA:15421"/>
        <dbReference type="ChEBI" id="CHEBI:30616"/>
        <dbReference type="ChEBI" id="CHEBI:33019"/>
        <dbReference type="ChEBI" id="CHEBI:57287"/>
        <dbReference type="ChEBI" id="CHEBI:57560"/>
        <dbReference type="ChEBI" id="CHEBI:83139"/>
        <dbReference type="ChEBI" id="CHEBI:456215"/>
        <dbReference type="EC" id="6.2.1.3"/>
    </reaction>
    <physiologicalReaction direction="left-to-right" evidence="4">
        <dbReference type="Rhea" id="RHEA:15422"/>
    </physiologicalReaction>
</comment>
<dbReference type="PANTHER" id="PTHR43272">
    <property type="entry name" value="LONG-CHAIN-FATTY-ACID--COA LIGASE"/>
    <property type="match status" value="1"/>
</dbReference>
<evidence type="ECO:0000313" key="6">
    <source>
        <dbReference type="EMBL" id="BEQ15974.1"/>
    </source>
</evidence>
<keyword evidence="3" id="KW-0443">Lipid metabolism</keyword>
<dbReference type="RefSeq" id="WP_338601160.1">
    <property type="nucleotide sequence ID" value="NZ_AP028679.1"/>
</dbReference>